<reference evidence="2" key="1">
    <citation type="submission" date="2020-05" db="EMBL/GenBank/DDBJ databases">
        <authorList>
            <person name="Chiriac C."/>
            <person name="Salcher M."/>
            <person name="Ghai R."/>
            <person name="Kavagutti S V."/>
        </authorList>
    </citation>
    <scope>NUCLEOTIDE SEQUENCE</scope>
</reference>
<organism evidence="2">
    <name type="scientific">freshwater metagenome</name>
    <dbReference type="NCBI Taxonomy" id="449393"/>
    <lineage>
        <taxon>unclassified sequences</taxon>
        <taxon>metagenomes</taxon>
        <taxon>ecological metagenomes</taxon>
    </lineage>
</organism>
<name>A0A6J6C8N8_9ZZZZ</name>
<keyword evidence="1" id="KW-1133">Transmembrane helix</keyword>
<protein>
    <submittedName>
        <fullName evidence="2">Unannotated protein</fullName>
    </submittedName>
</protein>
<feature type="transmembrane region" description="Helical" evidence="1">
    <location>
        <begin position="23"/>
        <end position="43"/>
    </location>
</feature>
<proteinExistence type="predicted"/>
<keyword evidence="1" id="KW-0472">Membrane</keyword>
<sequence length="85" mass="8818">MASLNQLTLAVGHVIAKEVESEFVVGSVGNVGLILLATFLRILSGNNTTGGHSKGAENATHKFTLVSGKEVVYGHNVNTATGNRV</sequence>
<evidence type="ECO:0000256" key="1">
    <source>
        <dbReference type="SAM" id="Phobius"/>
    </source>
</evidence>
<keyword evidence="1" id="KW-0812">Transmembrane</keyword>
<dbReference type="EMBL" id="CAEZSN010000097">
    <property type="protein sequence ID" value="CAB4546959.1"/>
    <property type="molecule type" value="Genomic_DNA"/>
</dbReference>
<dbReference type="AlphaFoldDB" id="A0A6J6C8N8"/>
<accession>A0A6J6C8N8</accession>
<evidence type="ECO:0000313" key="2">
    <source>
        <dbReference type="EMBL" id="CAB4546959.1"/>
    </source>
</evidence>
<gene>
    <name evidence="2" type="ORF">UFOPK1433_00859</name>
</gene>